<name>A0A248XD08_9CAUD</name>
<organism evidence="2 3">
    <name type="scientific">Klebsiella phage YMC15/11/N53_KPN_BP</name>
    <dbReference type="NCBI Taxonomy" id="2026101"/>
    <lineage>
        <taxon>Viruses</taxon>
        <taxon>Duplodnaviria</taxon>
        <taxon>Heunggongvirae</taxon>
        <taxon>Uroviricota</taxon>
        <taxon>Caudoviricetes</taxon>
        <taxon>Casjensviridae</taxon>
        <taxon>Yonseivirus</taxon>
        <taxon>Yonseivirus N137</taxon>
    </lineage>
</organism>
<gene>
    <name evidence="2" type="ORF">KPNN53_048</name>
</gene>
<protein>
    <submittedName>
        <fullName evidence="2">Uncharacterized protein</fullName>
    </submittedName>
</protein>
<keyword evidence="1" id="KW-0472">Membrane</keyword>
<dbReference type="EMBL" id="MF476924">
    <property type="protein sequence ID" value="ASW27589.1"/>
    <property type="molecule type" value="Genomic_DNA"/>
</dbReference>
<evidence type="ECO:0000313" key="2">
    <source>
        <dbReference type="EMBL" id="ASW27589.1"/>
    </source>
</evidence>
<feature type="transmembrane region" description="Helical" evidence="1">
    <location>
        <begin position="28"/>
        <end position="50"/>
    </location>
</feature>
<evidence type="ECO:0000256" key="1">
    <source>
        <dbReference type="SAM" id="Phobius"/>
    </source>
</evidence>
<proteinExistence type="predicted"/>
<dbReference type="Proteomes" id="UP000223139">
    <property type="component" value="Segment"/>
</dbReference>
<sequence length="66" mass="7903">MLNDIMLVVVWILGMALMAGITSEDESVGRFFAVIFWPLAIMLVLIQWGWDEFKYRMRQRRKRKPQ</sequence>
<feature type="transmembrane region" description="Helical" evidence="1">
    <location>
        <begin position="5"/>
        <end position="22"/>
    </location>
</feature>
<accession>A0A248XD08</accession>
<reference evidence="2 3" key="1">
    <citation type="submission" date="2017-07" db="EMBL/GenBank/DDBJ databases">
        <title>Complete Genome Sequence of the Klebsiella phage YMC15/11/N53_KPN_BP.</title>
        <authorList>
            <person name="Jeon J."/>
            <person name="Yong D."/>
            <person name="Lee K."/>
        </authorList>
    </citation>
    <scope>NUCLEOTIDE SEQUENCE [LARGE SCALE GENOMIC DNA]</scope>
</reference>
<keyword evidence="1" id="KW-0812">Transmembrane</keyword>
<keyword evidence="1" id="KW-1133">Transmembrane helix</keyword>
<evidence type="ECO:0000313" key="3">
    <source>
        <dbReference type="Proteomes" id="UP000223139"/>
    </source>
</evidence>